<sequence>MNNILRTTLISVVAAMAVATSAGATVKQLSPKMMEVQNFKEVNDFRLKKFETALEQHKLHRPQGWDHLVDVVKSQKTDYDKVAMANIIINQIPYVDGTDGSYFWPQKAFQRGSVVCKDYVLLKYILLSEAGYPTDKMALVVHDSVLQPGLSAHVVLLVDIDGEPWIANQFWQGTAAEFYSEYKIDRQKLSASLKKNGADALRTDFKLAGNKYNARSLTKAQNYHYPNQVVLSVLNENGLYTGKSQDKGFVYMASNKKNKGDKYAQTMVATLDN</sequence>
<comment type="caution">
    <text evidence="2">The sequence shown here is derived from an EMBL/GenBank/DDBJ whole genome shotgun (WGS) entry which is preliminary data.</text>
</comment>
<feature type="chain" id="PRO_5044844635" description="Transglutaminase-like cysteine proteinase BTLCP" evidence="1">
    <location>
        <begin position="25"/>
        <end position="273"/>
    </location>
</feature>
<dbReference type="Gene3D" id="3.10.620.30">
    <property type="match status" value="1"/>
</dbReference>
<evidence type="ECO:0000313" key="3">
    <source>
        <dbReference type="Proteomes" id="UP000191686"/>
    </source>
</evidence>
<gene>
    <name evidence="2" type="ORF">UE95_012730</name>
</gene>
<proteinExistence type="predicted"/>
<dbReference type="AlphaFoldDB" id="A0ABD4UDF8"/>
<keyword evidence="1" id="KW-0732">Signal</keyword>
<dbReference type="EMBL" id="JYMX02000008">
    <property type="protein sequence ID" value="MCW3712154.1"/>
    <property type="molecule type" value="Genomic_DNA"/>
</dbReference>
<evidence type="ECO:0000313" key="2">
    <source>
        <dbReference type="EMBL" id="MCW3712154.1"/>
    </source>
</evidence>
<feature type="signal peptide" evidence="1">
    <location>
        <begin position="1"/>
        <end position="24"/>
    </location>
</feature>
<evidence type="ECO:0008006" key="4">
    <source>
        <dbReference type="Google" id="ProtNLM"/>
    </source>
</evidence>
<evidence type="ECO:0000256" key="1">
    <source>
        <dbReference type="SAM" id="SignalP"/>
    </source>
</evidence>
<accession>A0ABD4UDF8</accession>
<dbReference type="Proteomes" id="UP000191686">
    <property type="component" value="Unassembled WGS sequence"/>
</dbReference>
<protein>
    <recommendedName>
        <fullName evidence="4">Transglutaminase-like cysteine proteinase BTLCP</fullName>
    </recommendedName>
</protein>
<name>A0ABD4UDF8_9BURK</name>
<reference evidence="2 3" key="2">
    <citation type="journal article" date="2017" name="Front. Microbiol.">
        <title>Genomics Reveals a Unique Clone of Burkholderia cenocepacia Harboring an Actively Excising Novel Genomic Island.</title>
        <authorList>
            <person name="Patil P.P."/>
            <person name="Mali S."/>
            <person name="Midha S."/>
            <person name="Gautam V."/>
            <person name="Dash L."/>
            <person name="Kumar S."/>
            <person name="Shastri J."/>
            <person name="Singhal L."/>
            <person name="Patil P.B."/>
        </authorList>
    </citation>
    <scope>NUCLEOTIDE SEQUENCE [LARGE SCALE GENOMIC DNA]</scope>
    <source>
        <strain evidence="2 3">BC-19</strain>
    </source>
</reference>
<organism evidence="2 3">
    <name type="scientific">Burkholderia cenocepacia</name>
    <dbReference type="NCBI Taxonomy" id="95486"/>
    <lineage>
        <taxon>Bacteria</taxon>
        <taxon>Pseudomonadati</taxon>
        <taxon>Pseudomonadota</taxon>
        <taxon>Betaproteobacteria</taxon>
        <taxon>Burkholderiales</taxon>
        <taxon>Burkholderiaceae</taxon>
        <taxon>Burkholderia</taxon>
        <taxon>Burkholderia cepacia complex</taxon>
    </lineage>
</organism>
<dbReference type="RefSeq" id="WP_143262453.1">
    <property type="nucleotide sequence ID" value="NZ_JAIMHC010000001.1"/>
</dbReference>
<reference evidence="2 3" key="1">
    <citation type="journal article" date="2017" name="Front. Microbiol.">
        <title>Genomics reveals a unique clone of Burkholderia cenocepacia harbouring an actively excising novel genomic island.</title>
        <authorList>
            <person name="Patil P."/>
            <person name="Mali S."/>
            <person name="Midha S."/>
            <person name="Gautam V."/>
            <person name="Dash L."/>
            <person name="Kumar S."/>
            <person name="Shastri J."/>
            <person name="Singhal L."/>
            <person name="Patil P.B."/>
        </authorList>
    </citation>
    <scope>NUCLEOTIDE SEQUENCE [LARGE SCALE GENOMIC DNA]</scope>
    <source>
        <strain evidence="2 3">BC-19</strain>
    </source>
</reference>